<dbReference type="AlphaFoldDB" id="A0A4Z0LST5"/>
<accession>A0A4Z0LST5</accession>
<comment type="caution">
    <text evidence="2">The sequence shown here is derived from an EMBL/GenBank/DDBJ whole genome shotgun (WGS) entry which is preliminary data.</text>
</comment>
<name>A0A4Z0LST5_9GAMM</name>
<evidence type="ECO:0000313" key="1">
    <source>
        <dbReference type="EMBL" id="TGD70143.1"/>
    </source>
</evidence>
<dbReference type="RefSeq" id="WP_135446683.1">
    <property type="nucleotide sequence ID" value="NZ_SRLE01000052.1"/>
</dbReference>
<evidence type="ECO:0000313" key="3">
    <source>
        <dbReference type="Proteomes" id="UP000298050"/>
    </source>
</evidence>
<dbReference type="OrthoDB" id="8612466at2"/>
<dbReference type="Proteomes" id="UP000298050">
    <property type="component" value="Unassembled WGS sequence"/>
</dbReference>
<organism evidence="2 3">
    <name type="scientific">Mangrovimicrobium sediminis</name>
    <dbReference type="NCBI Taxonomy" id="2562682"/>
    <lineage>
        <taxon>Bacteria</taxon>
        <taxon>Pseudomonadati</taxon>
        <taxon>Pseudomonadota</taxon>
        <taxon>Gammaproteobacteria</taxon>
        <taxon>Cellvibrionales</taxon>
        <taxon>Halieaceae</taxon>
        <taxon>Mangrovimicrobium</taxon>
    </lineage>
</organism>
<reference evidence="2 3" key="1">
    <citation type="submission" date="2019-04" db="EMBL/GenBank/DDBJ databases">
        <title>Taxonomy of novel Haliea sp. from mangrove soil of West Coast of India.</title>
        <authorList>
            <person name="Verma A."/>
            <person name="Kumar P."/>
            <person name="Krishnamurthi S."/>
        </authorList>
    </citation>
    <scope>NUCLEOTIDE SEQUENCE [LARGE SCALE GENOMIC DNA]</scope>
    <source>
        <strain evidence="2 3">SAOS-164</strain>
    </source>
</reference>
<dbReference type="EMBL" id="SRLE01000066">
    <property type="protein sequence ID" value="TGD70143.1"/>
    <property type="molecule type" value="Genomic_DNA"/>
</dbReference>
<dbReference type="EMBL" id="SRLE01000052">
    <property type="protein sequence ID" value="TGD70267.1"/>
    <property type="molecule type" value="Genomic_DNA"/>
</dbReference>
<proteinExistence type="predicted"/>
<evidence type="ECO:0000313" key="2">
    <source>
        <dbReference type="EMBL" id="TGD70267.1"/>
    </source>
</evidence>
<gene>
    <name evidence="2" type="ORF">E4634_21245</name>
    <name evidence="1" type="ORF">E4634_21385</name>
</gene>
<sequence>MNITLKIFRDKMILMHESRIVTALPKEPYSTTRLLVGTFEPAVACLKEGLSSIGAVGIFKKSPRIFISPQEMCEGGLSEVERRCLTELGLAAGARAVEFVNEKGA</sequence>
<protein>
    <submittedName>
        <fullName evidence="2">Uncharacterized protein</fullName>
    </submittedName>
</protein>
<keyword evidence="3" id="KW-1185">Reference proteome</keyword>